<reference evidence="2 3" key="1">
    <citation type="submission" date="2016-05" db="EMBL/GenBank/DDBJ databases">
        <title>Genomic and physiological characterization of Planctopirus sp. isolated from fresh water lake.</title>
        <authorList>
            <person name="Subhash Y."/>
            <person name="Ramana C."/>
        </authorList>
    </citation>
    <scope>NUCLEOTIDE SEQUENCE [LARGE SCALE GENOMIC DNA]</scope>
    <source>
        <strain evidence="2 3">JC280</strain>
    </source>
</reference>
<feature type="chain" id="PRO_5008672898" description="Glycosyl hydrolases family 2 sugar binding domain-containing protein" evidence="1">
    <location>
        <begin position="32"/>
        <end position="424"/>
    </location>
</feature>
<comment type="caution">
    <text evidence="2">The sequence shown here is derived from an EMBL/GenBank/DDBJ whole genome shotgun (WGS) entry which is preliminary data.</text>
</comment>
<accession>A0A1C3E7R4</accession>
<gene>
    <name evidence="2" type="ORF">A6X21_09290</name>
</gene>
<dbReference type="STRING" id="1841610.A6X21_09290"/>
<dbReference type="RefSeq" id="WP_068850090.1">
    <property type="nucleotide sequence ID" value="NZ_LYDR01000137.1"/>
</dbReference>
<protein>
    <recommendedName>
        <fullName evidence="4">Glycosyl hydrolases family 2 sugar binding domain-containing protein</fullName>
    </recommendedName>
</protein>
<name>A0A1C3E7R4_9PLAN</name>
<organism evidence="2 3">
    <name type="scientific">Planctopirus hydrillae</name>
    <dbReference type="NCBI Taxonomy" id="1841610"/>
    <lineage>
        <taxon>Bacteria</taxon>
        <taxon>Pseudomonadati</taxon>
        <taxon>Planctomycetota</taxon>
        <taxon>Planctomycetia</taxon>
        <taxon>Planctomycetales</taxon>
        <taxon>Planctomycetaceae</taxon>
        <taxon>Planctopirus</taxon>
    </lineage>
</organism>
<dbReference type="Proteomes" id="UP000094828">
    <property type="component" value="Unassembled WGS sequence"/>
</dbReference>
<proteinExistence type="predicted"/>
<dbReference type="AlphaFoldDB" id="A0A1C3E7R4"/>
<dbReference type="EMBL" id="LYDR01000137">
    <property type="protein sequence ID" value="ODA29282.1"/>
    <property type="molecule type" value="Genomic_DNA"/>
</dbReference>
<evidence type="ECO:0008006" key="4">
    <source>
        <dbReference type="Google" id="ProtNLM"/>
    </source>
</evidence>
<evidence type="ECO:0000313" key="3">
    <source>
        <dbReference type="Proteomes" id="UP000094828"/>
    </source>
</evidence>
<feature type="signal peptide" evidence="1">
    <location>
        <begin position="1"/>
        <end position="31"/>
    </location>
</feature>
<sequence>MVTEVSAARLQRSILMLACCCLLQNHLHVFAQESGITTTDAVIHLRDLTSRREVEIKSRQEAFRTVVQGGVINLLPLLQQIDKLLVSETPVRDRMGDDTASVQIQWLKSAGDEILTNALRQGIKFSVDDPASVAGTVVGFMLDSNRSADARKIAQEWCELIQPDSTRQLLKGRFSDPCFSELATELALEEASHLEKEGKVTQATELLLDAWNSNTNPEAIQTLAKRLGEYGHPQKTHQKLGMITQWSVLGPFPQDGSMGLSSRQQPIESPSLGQKYPVGDRGEISWQNAFQKDGENFLDIKKTCGDVDDSVAWLHAVIEVPREAIPADQKTLPATILAGADDTIEVWLNEKKVIDASWFFQRPRLDKHRAFVELSPGTNELILRVCEAKKPPGPPAGGPQRWQVGLRVVGRDGKPLSFPLPQAR</sequence>
<keyword evidence="3" id="KW-1185">Reference proteome</keyword>
<evidence type="ECO:0000256" key="1">
    <source>
        <dbReference type="SAM" id="SignalP"/>
    </source>
</evidence>
<dbReference type="OrthoDB" id="176168at2"/>
<keyword evidence="1" id="KW-0732">Signal</keyword>
<evidence type="ECO:0000313" key="2">
    <source>
        <dbReference type="EMBL" id="ODA29282.1"/>
    </source>
</evidence>